<proteinExistence type="predicted"/>
<keyword evidence="2" id="KW-1185">Reference proteome</keyword>
<feature type="non-terminal residue" evidence="1">
    <location>
        <position position="1"/>
    </location>
</feature>
<organism evidence="1 2">
    <name type="scientific">Gigaspora margarita</name>
    <dbReference type="NCBI Taxonomy" id="4874"/>
    <lineage>
        <taxon>Eukaryota</taxon>
        <taxon>Fungi</taxon>
        <taxon>Fungi incertae sedis</taxon>
        <taxon>Mucoromycota</taxon>
        <taxon>Glomeromycotina</taxon>
        <taxon>Glomeromycetes</taxon>
        <taxon>Diversisporales</taxon>
        <taxon>Gigasporaceae</taxon>
        <taxon>Gigaspora</taxon>
    </lineage>
</organism>
<evidence type="ECO:0000313" key="2">
    <source>
        <dbReference type="Proteomes" id="UP000789901"/>
    </source>
</evidence>
<name>A0ABN7WKN9_GIGMA</name>
<comment type="caution">
    <text evidence="1">The sequence shown here is derived from an EMBL/GenBank/DDBJ whole genome shotgun (WGS) entry which is preliminary data.</text>
</comment>
<reference evidence="1 2" key="1">
    <citation type="submission" date="2021-06" db="EMBL/GenBank/DDBJ databases">
        <authorList>
            <person name="Kallberg Y."/>
            <person name="Tangrot J."/>
            <person name="Rosling A."/>
        </authorList>
    </citation>
    <scope>NUCLEOTIDE SEQUENCE [LARGE SCALE GENOMIC DNA]</scope>
    <source>
        <strain evidence="1 2">120-4 pot B 10/14</strain>
    </source>
</reference>
<dbReference type="EMBL" id="CAJVQB010049456">
    <property type="protein sequence ID" value="CAG8834487.1"/>
    <property type="molecule type" value="Genomic_DNA"/>
</dbReference>
<evidence type="ECO:0000313" key="1">
    <source>
        <dbReference type="EMBL" id="CAG8834487.1"/>
    </source>
</evidence>
<dbReference type="Proteomes" id="UP000789901">
    <property type="component" value="Unassembled WGS sequence"/>
</dbReference>
<sequence length="49" mass="5633">IEPELLKIFSAHGKVVELINAMNETIHHDRTIAVDWSLPKDKYLEAMKS</sequence>
<gene>
    <name evidence="1" type="ORF">GMARGA_LOCUS32083</name>
</gene>
<accession>A0ABN7WKN9</accession>
<protein>
    <submittedName>
        <fullName evidence="1">16388_t:CDS:1</fullName>
    </submittedName>
</protein>